<dbReference type="EMBL" id="OC002641">
    <property type="protein sequence ID" value="CAD7262151.1"/>
    <property type="molecule type" value="Genomic_DNA"/>
</dbReference>
<accession>A0A7R9AWX8</accession>
<evidence type="ECO:0000259" key="2">
    <source>
        <dbReference type="Pfam" id="PF14939"/>
    </source>
</evidence>
<protein>
    <recommendedName>
        <fullName evidence="2">DDB1- and CUL4-associated factor 15 WD40 repeat-containing domain-containing protein</fullName>
    </recommendedName>
</protein>
<dbReference type="CDD" id="cd20917">
    <property type="entry name" value="DCAF15-NTD"/>
    <property type="match status" value="1"/>
</dbReference>
<proteinExistence type="predicted"/>
<feature type="region of interest" description="Disordered" evidence="1">
    <location>
        <begin position="494"/>
        <end position="513"/>
    </location>
</feature>
<dbReference type="InterPro" id="IPR038914">
    <property type="entry name" value="DCAF15"/>
</dbReference>
<gene>
    <name evidence="3" type="ORF">TSIB3V08_LOCUS6268</name>
</gene>
<evidence type="ECO:0000256" key="1">
    <source>
        <dbReference type="SAM" id="MobiDB-lite"/>
    </source>
</evidence>
<name>A0A7R9AWX8_TIMSH</name>
<feature type="domain" description="DDB1- and CUL4-associated factor 15 WD40 repeat-containing" evidence="2">
    <location>
        <begin position="280"/>
        <end position="480"/>
    </location>
</feature>
<dbReference type="PANTHER" id="PTHR28541">
    <property type="entry name" value="DDB1- AND CUL4-ASSOCIATED FACTOR 15"/>
    <property type="match status" value="1"/>
</dbReference>
<feature type="region of interest" description="Disordered" evidence="1">
    <location>
        <begin position="746"/>
        <end position="766"/>
    </location>
</feature>
<organism evidence="3">
    <name type="scientific">Timema shepardi</name>
    <name type="common">Walking stick</name>
    <dbReference type="NCBI Taxonomy" id="629360"/>
    <lineage>
        <taxon>Eukaryota</taxon>
        <taxon>Metazoa</taxon>
        <taxon>Ecdysozoa</taxon>
        <taxon>Arthropoda</taxon>
        <taxon>Hexapoda</taxon>
        <taxon>Insecta</taxon>
        <taxon>Pterygota</taxon>
        <taxon>Neoptera</taxon>
        <taxon>Polyneoptera</taxon>
        <taxon>Phasmatodea</taxon>
        <taxon>Timematodea</taxon>
        <taxon>Timematoidea</taxon>
        <taxon>Timematidae</taxon>
        <taxon>Timema</taxon>
    </lineage>
</organism>
<sequence length="1359" mass="150941">MLLSSEGQLVCCYLQKVDWYVVIFRRSAGVLLSSEGRLVCCYLQKVSWYVVIFTRSAGMLLSSQGQLVCCYLHKVGWCVVIFTRSAGVLLSSQGRLVCCYLHKVGWCVVIFTRSAGVLLSSQGRLVCCYLHKVGWCVVIFTRSAGVLLSSQGRLVCCYLHKVGWCVVIFTRSAGVLLSSQGRLVCCYLHKVGWCVVIFTRSAGVLLSSQGRLVCCYLHKVGWCVVIFTRSAGVLLSSQGRLVCCYLHKVGWCVVIFTRSAGVLLSSQGETTNRDVPKKGVVGFSHVFLGLSKCGQFLLSYTYTADMDVVPFNTVYKYRLHWWTFVPHQKSRKVAEVMLFGNQGVYSTLLITVCQWPMDHSKVLVYGNCEIKRPIDRCSSFESYPGSTSQAERSYLTVTTVPFLNKCQDCIKVAASYEEEDVAATWDSCLRFSCLQHGLTVHTTFDVVSPYPKFNPKISLKYEGAVVFNTGSLLYILKIDLEHINKSVCVPSSRACDPHGQNSSSKPSPGNVGRQINYGVDLPMSISEEDGFHDSSSNINLKESSINVNSRVSSVLSYEHNSDTQKEDYSKYGAITTPTSNINRKGLVTYCKTESAKVAGEIDANYFDSCEDSLSSSESQPYSSIDLKKCNLEKVNESETHSFCVGKNLPVIRNCSDDSATKENVSGDLKSIPSERESKSLNNSFDDELSHDVPNLSERLLSNCNESLLVLNTNKVILNNINKTSVLKGSRNIKNNEKQNVFNNEATKRSKTSHGTPSCDISEQHTSTNNVPSVTFLSKFEEASSANCLKNLESLTIREKAVKNFCQDVFNGRITRSLAMRISTEAQSLTEDCTSGNLNDDPVLMTGGQPRLSDDCPNKTQNNSAESSQELNITCGILSSGFKENFDNSLEILPSPNSLLIVNPNSVESDGMDSQTVFGSKRRELGCATPPRIRRTRSGTLPGKFGGSLLVSAPTPATGTRQRNKMAAEAEKAYEFTEDVLETSCEKLSSFRRRRLADKKYEFCEEEGEDAENIVPYRLHRRRESPPRLCSPTRHYSPSPFISLRRKLHDEPLDLLTSPRSPNSPYGEVHPPYLETDKVLRPLNRNTASAILLSPRDRDTSSDWSTKAISKKLSVLENVVLPEHEGWDSSVPHVPALLKTVKKEISNPNTQTNGGNDLAKCTVEFKRRFIEVDDELVSVITDIEATTYCHEEGEEFVRRQDKTIWKGLQMVFLSDDDLSEITGYHSALPLEVHGAGYMQLQMISNSKAEKLVSKLYSVGANTVMILCRNPVSSLQRKQYQGGCKFVWNIVTGKHSVVEVDPLTEFGSLEDCEPWNPARGMAKNFHENLPQIPMCQSLANALVVLSPTAEDGKIEVRISVG</sequence>
<dbReference type="Pfam" id="PF14939">
    <property type="entry name" value="DCAF15_WD40"/>
    <property type="match status" value="1"/>
</dbReference>
<dbReference type="InterPro" id="IPR032734">
    <property type="entry name" value="DCAF15_WD40"/>
</dbReference>
<dbReference type="PANTHER" id="PTHR28541:SF1">
    <property type="entry name" value="DDB1- AND CUL4-ASSOCIATED FACTOR 15"/>
    <property type="match status" value="1"/>
</dbReference>
<evidence type="ECO:0000313" key="3">
    <source>
        <dbReference type="EMBL" id="CAD7262151.1"/>
    </source>
</evidence>
<feature type="compositionally biased region" description="Polar residues" evidence="1">
    <location>
        <begin position="752"/>
        <end position="766"/>
    </location>
</feature>
<feature type="region of interest" description="Disordered" evidence="1">
    <location>
        <begin position="656"/>
        <end position="686"/>
    </location>
</feature>
<reference evidence="3" key="1">
    <citation type="submission" date="2020-11" db="EMBL/GenBank/DDBJ databases">
        <authorList>
            <person name="Tran Van P."/>
        </authorList>
    </citation>
    <scope>NUCLEOTIDE SEQUENCE</scope>
</reference>
<dbReference type="GO" id="GO:0080008">
    <property type="term" value="C:Cul4-RING E3 ubiquitin ligase complex"/>
    <property type="evidence" value="ECO:0007669"/>
    <property type="project" value="TreeGrafter"/>
</dbReference>
<dbReference type="GO" id="GO:0016567">
    <property type="term" value="P:protein ubiquitination"/>
    <property type="evidence" value="ECO:0007669"/>
    <property type="project" value="InterPro"/>
</dbReference>